<organism evidence="1 2">
    <name type="scientific">Algoriphagus kandeliae</name>
    <dbReference type="NCBI Taxonomy" id="2562278"/>
    <lineage>
        <taxon>Bacteria</taxon>
        <taxon>Pseudomonadati</taxon>
        <taxon>Bacteroidota</taxon>
        <taxon>Cytophagia</taxon>
        <taxon>Cytophagales</taxon>
        <taxon>Cyclobacteriaceae</taxon>
        <taxon>Algoriphagus</taxon>
    </lineage>
</organism>
<evidence type="ECO:0000313" key="1">
    <source>
        <dbReference type="EMBL" id="TFV94774.1"/>
    </source>
</evidence>
<proteinExistence type="predicted"/>
<dbReference type="Proteomes" id="UP000297647">
    <property type="component" value="Unassembled WGS sequence"/>
</dbReference>
<dbReference type="EMBL" id="SPSB01000003">
    <property type="protein sequence ID" value="TFV94774.1"/>
    <property type="molecule type" value="Genomic_DNA"/>
</dbReference>
<protein>
    <submittedName>
        <fullName evidence="1">Uncharacterized protein</fullName>
    </submittedName>
</protein>
<dbReference type="AlphaFoldDB" id="A0A4Y9QQ52"/>
<gene>
    <name evidence="1" type="ORF">E4S40_09440</name>
</gene>
<sequence length="85" mass="9644">MEELGKINISTKPLSSGNVQVKFFVENEQGSEYGYLLVREPKPVGDIILEIQARLAKRKAAQRNIDPLFPLAPEPEDYDFYLFSA</sequence>
<reference evidence="1 2" key="1">
    <citation type="submission" date="2019-03" db="EMBL/GenBank/DDBJ databases">
        <title>Algoriphagus sp. nov, a new strain isolated from root system soil of mangrove plant Kandelia.</title>
        <authorList>
            <person name="Yin Q."/>
            <person name="Wang K."/>
            <person name="Song Z."/>
        </authorList>
    </citation>
    <scope>NUCLEOTIDE SEQUENCE [LARGE SCALE GENOMIC DNA]</scope>
    <source>
        <strain evidence="1 2">XY-J91</strain>
    </source>
</reference>
<dbReference type="OrthoDB" id="981960at2"/>
<name>A0A4Y9QQ52_9BACT</name>
<accession>A0A4Y9QQ52</accession>
<keyword evidence="2" id="KW-1185">Reference proteome</keyword>
<evidence type="ECO:0000313" key="2">
    <source>
        <dbReference type="Proteomes" id="UP000297647"/>
    </source>
</evidence>
<comment type="caution">
    <text evidence="1">The sequence shown here is derived from an EMBL/GenBank/DDBJ whole genome shotgun (WGS) entry which is preliminary data.</text>
</comment>